<proteinExistence type="predicted"/>
<gene>
    <name evidence="1" type="ORF">GPECTOR_3g466</name>
</gene>
<evidence type="ECO:0000313" key="2">
    <source>
        <dbReference type="Proteomes" id="UP000075714"/>
    </source>
</evidence>
<accession>A0A150GZX7</accession>
<reference evidence="2" key="1">
    <citation type="journal article" date="2016" name="Nat. Commun.">
        <title>The Gonium pectorale genome demonstrates co-option of cell cycle regulation during the evolution of multicellularity.</title>
        <authorList>
            <person name="Hanschen E.R."/>
            <person name="Marriage T.N."/>
            <person name="Ferris P.J."/>
            <person name="Hamaji T."/>
            <person name="Toyoda A."/>
            <person name="Fujiyama A."/>
            <person name="Neme R."/>
            <person name="Noguchi H."/>
            <person name="Minakuchi Y."/>
            <person name="Suzuki M."/>
            <person name="Kawai-Toyooka H."/>
            <person name="Smith D.R."/>
            <person name="Sparks H."/>
            <person name="Anderson J."/>
            <person name="Bakaric R."/>
            <person name="Luria V."/>
            <person name="Karger A."/>
            <person name="Kirschner M.W."/>
            <person name="Durand P.M."/>
            <person name="Michod R.E."/>
            <person name="Nozaki H."/>
            <person name="Olson B.J."/>
        </authorList>
    </citation>
    <scope>NUCLEOTIDE SEQUENCE [LARGE SCALE GENOMIC DNA]</scope>
    <source>
        <strain evidence="2">NIES-2863</strain>
    </source>
</reference>
<dbReference type="AlphaFoldDB" id="A0A150GZX7"/>
<organism evidence="1 2">
    <name type="scientific">Gonium pectorale</name>
    <name type="common">Green alga</name>
    <dbReference type="NCBI Taxonomy" id="33097"/>
    <lineage>
        <taxon>Eukaryota</taxon>
        <taxon>Viridiplantae</taxon>
        <taxon>Chlorophyta</taxon>
        <taxon>core chlorophytes</taxon>
        <taxon>Chlorophyceae</taxon>
        <taxon>CS clade</taxon>
        <taxon>Chlamydomonadales</taxon>
        <taxon>Volvocaceae</taxon>
        <taxon>Gonium</taxon>
    </lineage>
</organism>
<name>A0A150GZX7_GONPE</name>
<dbReference type="Proteomes" id="UP000075714">
    <property type="component" value="Unassembled WGS sequence"/>
</dbReference>
<keyword evidence="2" id="KW-1185">Reference proteome</keyword>
<protein>
    <submittedName>
        <fullName evidence="1">Uncharacterized protein</fullName>
    </submittedName>
</protein>
<sequence>MAGALESPRAADEAAEQVETAAAPGSRLLNMFVDRALATHALAKLDQRIAKEWEVVEDVDTEEYVFI</sequence>
<evidence type="ECO:0000313" key="1">
    <source>
        <dbReference type="EMBL" id="KXZ55334.1"/>
    </source>
</evidence>
<comment type="caution">
    <text evidence="1">The sequence shown here is derived from an EMBL/GenBank/DDBJ whole genome shotgun (WGS) entry which is preliminary data.</text>
</comment>
<dbReference type="EMBL" id="LSYV01000004">
    <property type="protein sequence ID" value="KXZ55334.1"/>
    <property type="molecule type" value="Genomic_DNA"/>
</dbReference>